<keyword evidence="3 9" id="KW-0813">Transport</keyword>
<comment type="subcellular location">
    <subcellularLocation>
        <location evidence="1">Membrane</location>
        <topology evidence="1">Multi-pass membrane protein</topology>
    </subcellularLocation>
</comment>
<keyword evidence="6 10" id="KW-1133">Transmembrane helix</keyword>
<dbReference type="GeneID" id="63726012"/>
<evidence type="ECO:0000256" key="2">
    <source>
        <dbReference type="ARBA" id="ARBA00010992"/>
    </source>
</evidence>
<evidence type="ECO:0000256" key="4">
    <source>
        <dbReference type="ARBA" id="ARBA00022597"/>
    </source>
</evidence>
<dbReference type="OrthoDB" id="6612291at2759"/>
<organism evidence="12 13">
    <name type="scientific">Aspergillus versicolor CBS 583.65</name>
    <dbReference type="NCBI Taxonomy" id="1036611"/>
    <lineage>
        <taxon>Eukaryota</taxon>
        <taxon>Fungi</taxon>
        <taxon>Dikarya</taxon>
        <taxon>Ascomycota</taxon>
        <taxon>Pezizomycotina</taxon>
        <taxon>Eurotiomycetes</taxon>
        <taxon>Eurotiomycetidae</taxon>
        <taxon>Eurotiales</taxon>
        <taxon>Aspergillaceae</taxon>
        <taxon>Aspergillus</taxon>
        <taxon>Aspergillus subgen. Nidulantes</taxon>
    </lineage>
</organism>
<accession>A0A1L9PXP7</accession>
<dbReference type="Gene3D" id="1.20.1250.20">
    <property type="entry name" value="MFS general substrate transporter like domains"/>
    <property type="match status" value="1"/>
</dbReference>
<keyword evidence="8" id="KW-0462">Maltose metabolism</keyword>
<reference evidence="13" key="1">
    <citation type="journal article" date="2017" name="Genome Biol.">
        <title>Comparative genomics reveals high biological diversity and specific adaptations in the industrially and medically important fungal genus Aspergillus.</title>
        <authorList>
            <person name="de Vries R.P."/>
            <person name="Riley R."/>
            <person name="Wiebenga A."/>
            <person name="Aguilar-Osorio G."/>
            <person name="Amillis S."/>
            <person name="Uchima C.A."/>
            <person name="Anderluh G."/>
            <person name="Asadollahi M."/>
            <person name="Askin M."/>
            <person name="Barry K."/>
            <person name="Battaglia E."/>
            <person name="Bayram O."/>
            <person name="Benocci T."/>
            <person name="Braus-Stromeyer S.A."/>
            <person name="Caldana C."/>
            <person name="Canovas D."/>
            <person name="Cerqueira G.C."/>
            <person name="Chen F."/>
            <person name="Chen W."/>
            <person name="Choi C."/>
            <person name="Clum A."/>
            <person name="Dos Santos R.A."/>
            <person name="Damasio A.R."/>
            <person name="Diallinas G."/>
            <person name="Emri T."/>
            <person name="Fekete E."/>
            <person name="Flipphi M."/>
            <person name="Freyberg S."/>
            <person name="Gallo A."/>
            <person name="Gournas C."/>
            <person name="Habgood R."/>
            <person name="Hainaut M."/>
            <person name="Harispe M.L."/>
            <person name="Henrissat B."/>
            <person name="Hilden K.S."/>
            <person name="Hope R."/>
            <person name="Hossain A."/>
            <person name="Karabika E."/>
            <person name="Karaffa L."/>
            <person name="Karanyi Z."/>
            <person name="Krasevec N."/>
            <person name="Kuo A."/>
            <person name="Kusch H."/>
            <person name="LaButti K."/>
            <person name="Lagendijk E.L."/>
            <person name="Lapidus A."/>
            <person name="Levasseur A."/>
            <person name="Lindquist E."/>
            <person name="Lipzen A."/>
            <person name="Logrieco A.F."/>
            <person name="MacCabe A."/>
            <person name="Maekelae M.R."/>
            <person name="Malavazi I."/>
            <person name="Melin P."/>
            <person name="Meyer V."/>
            <person name="Mielnichuk N."/>
            <person name="Miskei M."/>
            <person name="Molnar A.P."/>
            <person name="Mule G."/>
            <person name="Ngan C.Y."/>
            <person name="Orejas M."/>
            <person name="Orosz E."/>
            <person name="Ouedraogo J.P."/>
            <person name="Overkamp K.M."/>
            <person name="Park H.-S."/>
            <person name="Perrone G."/>
            <person name="Piumi F."/>
            <person name="Punt P.J."/>
            <person name="Ram A.F."/>
            <person name="Ramon A."/>
            <person name="Rauscher S."/>
            <person name="Record E."/>
            <person name="Riano-Pachon D.M."/>
            <person name="Robert V."/>
            <person name="Roehrig J."/>
            <person name="Ruller R."/>
            <person name="Salamov A."/>
            <person name="Salih N.S."/>
            <person name="Samson R.A."/>
            <person name="Sandor E."/>
            <person name="Sanguinetti M."/>
            <person name="Schuetze T."/>
            <person name="Sepcic K."/>
            <person name="Shelest E."/>
            <person name="Sherlock G."/>
            <person name="Sophianopoulou V."/>
            <person name="Squina F.M."/>
            <person name="Sun H."/>
            <person name="Susca A."/>
            <person name="Todd R.B."/>
            <person name="Tsang A."/>
            <person name="Unkles S.E."/>
            <person name="van de Wiele N."/>
            <person name="van Rossen-Uffink D."/>
            <person name="Oliveira J.V."/>
            <person name="Vesth T.C."/>
            <person name="Visser J."/>
            <person name="Yu J.-H."/>
            <person name="Zhou M."/>
            <person name="Andersen M.R."/>
            <person name="Archer D.B."/>
            <person name="Baker S.E."/>
            <person name="Benoit I."/>
            <person name="Brakhage A.A."/>
            <person name="Braus G.H."/>
            <person name="Fischer R."/>
            <person name="Frisvad J.C."/>
            <person name="Goldman G.H."/>
            <person name="Houbraken J."/>
            <person name="Oakley B."/>
            <person name="Pocsi I."/>
            <person name="Scazzocchio C."/>
            <person name="Seiboth B."/>
            <person name="vanKuyk P.A."/>
            <person name="Wortman J."/>
            <person name="Dyer P.S."/>
            <person name="Grigoriev I.V."/>
        </authorList>
    </citation>
    <scope>NUCLEOTIDE SEQUENCE [LARGE SCALE GENOMIC DNA]</scope>
    <source>
        <strain evidence="13">CBS 583.65</strain>
    </source>
</reference>
<keyword evidence="4" id="KW-0762">Sugar transport</keyword>
<feature type="transmembrane region" description="Helical" evidence="10">
    <location>
        <begin position="130"/>
        <end position="147"/>
    </location>
</feature>
<evidence type="ECO:0000313" key="13">
    <source>
        <dbReference type="Proteomes" id="UP000184073"/>
    </source>
</evidence>
<feature type="transmembrane region" description="Helical" evidence="10">
    <location>
        <begin position="448"/>
        <end position="471"/>
    </location>
</feature>
<feature type="transmembrane region" description="Helical" evidence="10">
    <location>
        <begin position="411"/>
        <end position="436"/>
    </location>
</feature>
<keyword evidence="7 10" id="KW-0472">Membrane</keyword>
<dbReference type="FunFam" id="1.20.1250.20:FF:000254">
    <property type="entry name" value="MAL31p Maltose permease"/>
    <property type="match status" value="1"/>
</dbReference>
<feature type="transmembrane region" description="Helical" evidence="10">
    <location>
        <begin position="185"/>
        <end position="204"/>
    </location>
</feature>
<dbReference type="InterPro" id="IPR020846">
    <property type="entry name" value="MFS_dom"/>
</dbReference>
<feature type="transmembrane region" description="Helical" evidence="10">
    <location>
        <begin position="370"/>
        <end position="391"/>
    </location>
</feature>
<evidence type="ECO:0000256" key="3">
    <source>
        <dbReference type="ARBA" id="ARBA00022448"/>
    </source>
</evidence>
<dbReference type="InterPro" id="IPR003663">
    <property type="entry name" value="Sugar/inositol_transpt"/>
</dbReference>
<evidence type="ECO:0000256" key="1">
    <source>
        <dbReference type="ARBA" id="ARBA00004141"/>
    </source>
</evidence>
<dbReference type="SUPFAM" id="SSF103473">
    <property type="entry name" value="MFS general substrate transporter"/>
    <property type="match status" value="1"/>
</dbReference>
<proteinExistence type="inferred from homology"/>
<dbReference type="GO" id="GO:0000023">
    <property type="term" value="P:maltose metabolic process"/>
    <property type="evidence" value="ECO:0007669"/>
    <property type="project" value="UniProtKB-KW"/>
</dbReference>
<dbReference type="NCBIfam" id="TIGR00879">
    <property type="entry name" value="SP"/>
    <property type="match status" value="1"/>
</dbReference>
<evidence type="ECO:0000313" key="12">
    <source>
        <dbReference type="EMBL" id="OJJ06225.1"/>
    </source>
</evidence>
<evidence type="ECO:0000256" key="9">
    <source>
        <dbReference type="RuleBase" id="RU003346"/>
    </source>
</evidence>
<dbReference type="AlphaFoldDB" id="A0A1L9PXP7"/>
<keyword evidence="13" id="KW-1185">Reference proteome</keyword>
<dbReference type="PANTHER" id="PTHR48022">
    <property type="entry name" value="PLASTIDIC GLUCOSE TRANSPORTER 4"/>
    <property type="match status" value="1"/>
</dbReference>
<dbReference type="Proteomes" id="UP000184073">
    <property type="component" value="Unassembled WGS sequence"/>
</dbReference>
<feature type="domain" description="Major facilitator superfamily (MFS) profile" evidence="11">
    <location>
        <begin position="50"/>
        <end position="505"/>
    </location>
</feature>
<evidence type="ECO:0000256" key="8">
    <source>
        <dbReference type="ARBA" id="ARBA00026248"/>
    </source>
</evidence>
<dbReference type="VEuPathDB" id="FungiDB:ASPVEDRAFT_315753"/>
<protein>
    <recommendedName>
        <fullName evidence="11">Major facilitator superfamily (MFS) profile domain-containing protein</fullName>
    </recommendedName>
</protein>
<feature type="transmembrane region" description="Helical" evidence="10">
    <location>
        <begin position="345"/>
        <end position="363"/>
    </location>
</feature>
<feature type="transmembrane region" description="Helical" evidence="10">
    <location>
        <begin position="307"/>
        <end position="325"/>
    </location>
</feature>
<dbReference type="InterPro" id="IPR005829">
    <property type="entry name" value="Sugar_transporter_CS"/>
</dbReference>
<dbReference type="InterPro" id="IPR050360">
    <property type="entry name" value="MFS_Sugar_Transporters"/>
</dbReference>
<comment type="similarity">
    <text evidence="2 9">Belongs to the major facilitator superfamily. Sugar transporter (TC 2.A.1.1) family.</text>
</comment>
<dbReference type="GO" id="GO:0016020">
    <property type="term" value="C:membrane"/>
    <property type="evidence" value="ECO:0007669"/>
    <property type="project" value="UniProtKB-SubCell"/>
</dbReference>
<dbReference type="PROSITE" id="PS00217">
    <property type="entry name" value="SUGAR_TRANSPORT_2"/>
    <property type="match status" value="1"/>
</dbReference>
<dbReference type="PANTHER" id="PTHR48022:SF5">
    <property type="entry name" value="ALPHA-GLUCOSIDES PERMEASE MPH2-RELATED"/>
    <property type="match status" value="1"/>
</dbReference>
<dbReference type="InterPro" id="IPR036259">
    <property type="entry name" value="MFS_trans_sf"/>
</dbReference>
<evidence type="ECO:0000256" key="6">
    <source>
        <dbReference type="ARBA" id="ARBA00022989"/>
    </source>
</evidence>
<feature type="transmembrane region" description="Helical" evidence="10">
    <location>
        <begin position="483"/>
        <end position="501"/>
    </location>
</feature>
<evidence type="ECO:0000259" key="11">
    <source>
        <dbReference type="PROSITE" id="PS50850"/>
    </source>
</evidence>
<dbReference type="EMBL" id="KV878134">
    <property type="protein sequence ID" value="OJJ06225.1"/>
    <property type="molecule type" value="Genomic_DNA"/>
</dbReference>
<dbReference type="PROSITE" id="PS50850">
    <property type="entry name" value="MFS"/>
    <property type="match status" value="1"/>
</dbReference>
<name>A0A1L9PXP7_ASPVE</name>
<evidence type="ECO:0000256" key="7">
    <source>
        <dbReference type="ARBA" id="ARBA00023136"/>
    </source>
</evidence>
<keyword evidence="5 10" id="KW-0812">Transmembrane</keyword>
<gene>
    <name evidence="12" type="ORF">ASPVEDRAFT_315753</name>
</gene>
<sequence>MATSRAEDEYAALHHNQQAALLNEACQATRREHELTLLPSLKLYPKAVAWSMFFSLAIIMEGYDLKLMGSLFAQPAFRQRYGQQLTDTTYQIPASWQAGLSNGASAGSILGLLLNGYASERFGFRRTMQASLAFITATIFIPFFAPSLQVLQIGQVLMGIPWGVFQTLTTSYAAEVTPTHLRAYLTTYVNLCWVFGQLLASGVLRAVLSRTDEWSYRIPFALQWLWPVPLMIGMVFAPESPWWLVRKGRLEEAKSSLLRLTSPSRAAFDANQAIALMVVTTENERQSGTGTSYQHCFQGIDRRRTSIACCCWGIQILSGTGLRVYSTYFYEQAGLPTEQAFNMSIVQYALGIIGVFVAWAALPRFGRRTLYLYGLAILGVILLFIGSLGVARAAVLPSTTGGNHVSVSISWAIGSMLLAHTFIYDVTIGPVCYALVAEIPSVHLRSKSIVLARMTYNILNIVSNGITPYMLNPSAWNWGARAGYFYGGTCVLSLIYTYFCVPEPGGRTYAELGILFQKRTSARRFARTSVGLPAVREVDVDNHKDT</sequence>
<evidence type="ECO:0000256" key="10">
    <source>
        <dbReference type="SAM" id="Phobius"/>
    </source>
</evidence>
<dbReference type="GO" id="GO:0005351">
    <property type="term" value="F:carbohydrate:proton symporter activity"/>
    <property type="evidence" value="ECO:0007669"/>
    <property type="project" value="TreeGrafter"/>
</dbReference>
<dbReference type="RefSeq" id="XP_040671987.1">
    <property type="nucleotide sequence ID" value="XM_040810501.1"/>
</dbReference>
<dbReference type="InterPro" id="IPR005828">
    <property type="entry name" value="MFS_sugar_transport-like"/>
</dbReference>
<dbReference type="Pfam" id="PF00083">
    <property type="entry name" value="Sugar_tr"/>
    <property type="match status" value="1"/>
</dbReference>
<evidence type="ECO:0000256" key="5">
    <source>
        <dbReference type="ARBA" id="ARBA00022692"/>
    </source>
</evidence>